<comment type="subcellular location">
    <subcellularLocation>
        <location evidence="1">Membrane</location>
        <topology evidence="1">Multi-pass membrane protein</topology>
    </subcellularLocation>
</comment>
<feature type="transmembrane region" description="Helical" evidence="12">
    <location>
        <begin position="124"/>
        <end position="148"/>
    </location>
</feature>
<dbReference type="InterPro" id="IPR043130">
    <property type="entry name" value="CDP-OH_PTrfase_TM_dom"/>
</dbReference>
<keyword evidence="9" id="KW-0594">Phospholipid biosynthesis</keyword>
<evidence type="ECO:0000313" key="14">
    <source>
        <dbReference type="Proteomes" id="UP000230154"/>
    </source>
</evidence>
<evidence type="ECO:0000256" key="7">
    <source>
        <dbReference type="ARBA" id="ARBA00023098"/>
    </source>
</evidence>
<dbReference type="InterPro" id="IPR048254">
    <property type="entry name" value="CDP_ALCOHOL_P_TRANSF_CS"/>
</dbReference>
<evidence type="ECO:0000256" key="2">
    <source>
        <dbReference type="ARBA" id="ARBA00010441"/>
    </source>
</evidence>
<protein>
    <recommendedName>
        <fullName evidence="15">CDP-diacylglycerol--glycerol-3-phosphate 3-phosphatidyltransferase</fullName>
    </recommendedName>
</protein>
<name>A0A2H0TQG7_9BACT</name>
<evidence type="ECO:0008006" key="15">
    <source>
        <dbReference type="Google" id="ProtNLM"/>
    </source>
</evidence>
<evidence type="ECO:0000256" key="12">
    <source>
        <dbReference type="SAM" id="Phobius"/>
    </source>
</evidence>
<evidence type="ECO:0000256" key="1">
    <source>
        <dbReference type="ARBA" id="ARBA00004141"/>
    </source>
</evidence>
<comment type="caution">
    <text evidence="13">The sequence shown here is derived from an EMBL/GenBank/DDBJ whole genome shotgun (WGS) entry which is preliminary data.</text>
</comment>
<evidence type="ECO:0000256" key="8">
    <source>
        <dbReference type="ARBA" id="ARBA00023136"/>
    </source>
</evidence>
<sequence>MKITTDFVQKHPDLFRFQRAEHVFPHDKFLDKFFIQYISKRVTPNQVTGLRFFLTPFVVYIISVGAYIPGIVLFLFAAFTDALDGSLARTRNKITKFGMIIDPLADKLLVGSVVLLVVLQNFHILLGIAVLGIEIIFILTAMIAKIRFNTIRAANRWGKIKMILQVLAVFITLLALVIQSPALMTYAAWAFGLAIGFAIMSLFSHGL</sequence>
<evidence type="ECO:0000313" key="13">
    <source>
        <dbReference type="EMBL" id="PIR74410.1"/>
    </source>
</evidence>
<accession>A0A2H0TQG7</accession>
<comment type="similarity">
    <text evidence="2 11">Belongs to the CDP-alcohol phosphatidyltransferase class-I family.</text>
</comment>
<dbReference type="InterPro" id="IPR050324">
    <property type="entry name" value="CDP-alcohol_PTase-I"/>
</dbReference>
<feature type="transmembrane region" description="Helical" evidence="12">
    <location>
        <begin position="184"/>
        <end position="203"/>
    </location>
</feature>
<dbReference type="GO" id="GO:0016780">
    <property type="term" value="F:phosphotransferase activity, for other substituted phosphate groups"/>
    <property type="evidence" value="ECO:0007669"/>
    <property type="project" value="InterPro"/>
</dbReference>
<evidence type="ECO:0000256" key="11">
    <source>
        <dbReference type="RuleBase" id="RU003750"/>
    </source>
</evidence>
<keyword evidence="6 12" id="KW-1133">Transmembrane helix</keyword>
<proteinExistence type="inferred from homology"/>
<evidence type="ECO:0000256" key="6">
    <source>
        <dbReference type="ARBA" id="ARBA00022989"/>
    </source>
</evidence>
<dbReference type="GO" id="GO:0046474">
    <property type="term" value="P:glycerophospholipid biosynthetic process"/>
    <property type="evidence" value="ECO:0007669"/>
    <property type="project" value="TreeGrafter"/>
</dbReference>
<keyword evidence="3" id="KW-0444">Lipid biosynthesis</keyword>
<feature type="transmembrane region" description="Helical" evidence="12">
    <location>
        <begin position="160"/>
        <end position="178"/>
    </location>
</feature>
<dbReference type="PANTHER" id="PTHR14269">
    <property type="entry name" value="CDP-DIACYLGLYCEROL--GLYCEROL-3-PHOSPHATE 3-PHOSPHATIDYLTRANSFERASE-RELATED"/>
    <property type="match status" value="1"/>
</dbReference>
<keyword evidence="10" id="KW-1208">Phospholipid metabolism</keyword>
<keyword evidence="4 11" id="KW-0808">Transferase</keyword>
<dbReference type="InterPro" id="IPR000462">
    <property type="entry name" value="CDP-OH_P_trans"/>
</dbReference>
<evidence type="ECO:0000256" key="10">
    <source>
        <dbReference type="ARBA" id="ARBA00023264"/>
    </source>
</evidence>
<keyword evidence="7" id="KW-0443">Lipid metabolism</keyword>
<keyword evidence="8 12" id="KW-0472">Membrane</keyword>
<dbReference type="PROSITE" id="PS00379">
    <property type="entry name" value="CDP_ALCOHOL_P_TRANSF"/>
    <property type="match status" value="1"/>
</dbReference>
<dbReference type="EMBL" id="PFCB01000021">
    <property type="protein sequence ID" value="PIR74410.1"/>
    <property type="molecule type" value="Genomic_DNA"/>
</dbReference>
<gene>
    <name evidence="13" type="ORF">COU35_02385</name>
</gene>
<feature type="transmembrane region" description="Helical" evidence="12">
    <location>
        <begin position="57"/>
        <end position="79"/>
    </location>
</feature>
<dbReference type="GO" id="GO:0016020">
    <property type="term" value="C:membrane"/>
    <property type="evidence" value="ECO:0007669"/>
    <property type="project" value="UniProtKB-SubCell"/>
</dbReference>
<evidence type="ECO:0000256" key="9">
    <source>
        <dbReference type="ARBA" id="ARBA00023209"/>
    </source>
</evidence>
<dbReference type="PANTHER" id="PTHR14269:SF11">
    <property type="entry name" value="CDP-DIACYLGLYCEROL--GLYCEROL-3-PHOSPHATE 3-PHOSPHATIDYLTRANSFERASE"/>
    <property type="match status" value="1"/>
</dbReference>
<reference evidence="14" key="1">
    <citation type="submission" date="2017-09" db="EMBL/GenBank/DDBJ databases">
        <title>Depth-based differentiation of microbial function through sediment-hosted aquifers and enrichment of novel symbionts in the deep terrestrial subsurface.</title>
        <authorList>
            <person name="Probst A.J."/>
            <person name="Ladd B."/>
            <person name="Jarett J.K."/>
            <person name="Geller-Mcgrath D.E."/>
            <person name="Sieber C.M.K."/>
            <person name="Emerson J.B."/>
            <person name="Anantharaman K."/>
            <person name="Thomas B.C."/>
            <person name="Malmstrom R."/>
            <person name="Stieglmeier M."/>
            <person name="Klingl A."/>
            <person name="Woyke T."/>
            <person name="Ryan C.M."/>
            <person name="Banfield J.F."/>
        </authorList>
    </citation>
    <scope>NUCLEOTIDE SEQUENCE [LARGE SCALE GENOMIC DNA]</scope>
</reference>
<organism evidence="13 14">
    <name type="scientific">Candidatus Magasanikbacteria bacterium CG10_big_fil_rev_8_21_14_0_10_47_10</name>
    <dbReference type="NCBI Taxonomy" id="1974652"/>
    <lineage>
        <taxon>Bacteria</taxon>
        <taxon>Candidatus Magasanikiibacteriota</taxon>
    </lineage>
</organism>
<dbReference type="AlphaFoldDB" id="A0A2H0TQG7"/>
<keyword evidence="5 12" id="KW-0812">Transmembrane</keyword>
<evidence type="ECO:0000256" key="3">
    <source>
        <dbReference type="ARBA" id="ARBA00022516"/>
    </source>
</evidence>
<evidence type="ECO:0000256" key="4">
    <source>
        <dbReference type="ARBA" id="ARBA00022679"/>
    </source>
</evidence>
<dbReference type="Pfam" id="PF01066">
    <property type="entry name" value="CDP-OH_P_transf"/>
    <property type="match status" value="1"/>
</dbReference>
<dbReference type="Proteomes" id="UP000230154">
    <property type="component" value="Unassembled WGS sequence"/>
</dbReference>
<evidence type="ECO:0000256" key="5">
    <source>
        <dbReference type="ARBA" id="ARBA00022692"/>
    </source>
</evidence>
<dbReference type="Gene3D" id="1.20.120.1760">
    <property type="match status" value="1"/>
</dbReference>